<keyword evidence="2" id="KW-0328">Glycosyltransferase</keyword>
<keyword evidence="3" id="KW-0808">Transferase</keyword>
<dbReference type="Proteomes" id="UP000176404">
    <property type="component" value="Unassembled WGS sequence"/>
</dbReference>
<evidence type="ECO:0000256" key="1">
    <source>
        <dbReference type="ARBA" id="ARBA00006739"/>
    </source>
</evidence>
<comment type="similarity">
    <text evidence="1">Belongs to the glycosyltransferase 2 family.</text>
</comment>
<sequence length="297" mass="34553">MRKGVTIIIPNYNGQELLRRNLPKVISAANYKRNKIVEIIVIDDASLDKSVNLLQSEFPEVKLIKHRVNRGFSAAVNTGARNAKGEFLCLLNSDTIPRKDFLSYALTHFKYRDIFAVSFHERGFGWARGSFERGFVNHSSIEGKKPHDTFWVNGGSGIFRRSLWMKLYGMDDKLFSPFYWEDVDLSYRALKRGYRLVWEPHSIVDHKHETTIGKISQKEREKIQERNQLIFIWKNITSPILFRKHLFGLLTRVSAHPGFLKIILLSLFKIRIIVKARKREKKESKVSDEAIFAVFAK</sequence>
<dbReference type="Pfam" id="PF00535">
    <property type="entry name" value="Glycos_transf_2"/>
    <property type="match status" value="1"/>
</dbReference>
<dbReference type="InterPro" id="IPR001173">
    <property type="entry name" value="Glyco_trans_2-like"/>
</dbReference>
<dbReference type="PANTHER" id="PTHR43179:SF12">
    <property type="entry name" value="GALACTOFURANOSYLTRANSFERASE GLFT2"/>
    <property type="match status" value="1"/>
</dbReference>
<dbReference type="STRING" id="1802517.A2892_01110"/>
<organism evidence="5 6">
    <name type="scientific">Candidatus Woesebacteria bacterium RIFCSPLOWO2_01_FULL_39_10b</name>
    <dbReference type="NCBI Taxonomy" id="1802517"/>
    <lineage>
        <taxon>Bacteria</taxon>
        <taxon>Candidatus Woeseibacteriota</taxon>
    </lineage>
</organism>
<evidence type="ECO:0000256" key="2">
    <source>
        <dbReference type="ARBA" id="ARBA00022676"/>
    </source>
</evidence>
<reference evidence="5 6" key="1">
    <citation type="journal article" date="2016" name="Nat. Commun.">
        <title>Thousands of microbial genomes shed light on interconnected biogeochemical processes in an aquifer system.</title>
        <authorList>
            <person name="Anantharaman K."/>
            <person name="Brown C.T."/>
            <person name="Hug L.A."/>
            <person name="Sharon I."/>
            <person name="Castelle C.J."/>
            <person name="Probst A.J."/>
            <person name="Thomas B.C."/>
            <person name="Singh A."/>
            <person name="Wilkins M.J."/>
            <person name="Karaoz U."/>
            <person name="Brodie E.L."/>
            <person name="Williams K.H."/>
            <person name="Hubbard S.S."/>
            <person name="Banfield J.F."/>
        </authorList>
    </citation>
    <scope>NUCLEOTIDE SEQUENCE [LARGE SCALE GENOMIC DNA]</scope>
</reference>
<evidence type="ECO:0000259" key="4">
    <source>
        <dbReference type="Pfam" id="PF00535"/>
    </source>
</evidence>
<accession>A0A1F8BBA5</accession>
<gene>
    <name evidence="5" type="ORF">A2892_01110</name>
</gene>
<comment type="caution">
    <text evidence="5">The sequence shown here is derived from an EMBL/GenBank/DDBJ whole genome shotgun (WGS) entry which is preliminary data.</text>
</comment>
<dbReference type="Gene3D" id="3.90.550.10">
    <property type="entry name" value="Spore Coat Polysaccharide Biosynthesis Protein SpsA, Chain A"/>
    <property type="match status" value="1"/>
</dbReference>
<name>A0A1F8BBA5_9BACT</name>
<evidence type="ECO:0000256" key="3">
    <source>
        <dbReference type="ARBA" id="ARBA00022679"/>
    </source>
</evidence>
<evidence type="ECO:0000313" key="5">
    <source>
        <dbReference type="EMBL" id="OGM60628.1"/>
    </source>
</evidence>
<feature type="domain" description="Glycosyltransferase 2-like" evidence="4">
    <location>
        <begin position="6"/>
        <end position="162"/>
    </location>
</feature>
<dbReference type="CDD" id="cd04186">
    <property type="entry name" value="GT_2_like_c"/>
    <property type="match status" value="1"/>
</dbReference>
<evidence type="ECO:0000313" key="6">
    <source>
        <dbReference type="Proteomes" id="UP000176404"/>
    </source>
</evidence>
<dbReference type="GO" id="GO:0016757">
    <property type="term" value="F:glycosyltransferase activity"/>
    <property type="evidence" value="ECO:0007669"/>
    <property type="project" value="UniProtKB-KW"/>
</dbReference>
<proteinExistence type="inferred from homology"/>
<dbReference type="AlphaFoldDB" id="A0A1F8BBA5"/>
<dbReference type="EMBL" id="MGHD01000003">
    <property type="protein sequence ID" value="OGM60628.1"/>
    <property type="molecule type" value="Genomic_DNA"/>
</dbReference>
<dbReference type="InterPro" id="IPR029044">
    <property type="entry name" value="Nucleotide-diphossugar_trans"/>
</dbReference>
<dbReference type="SUPFAM" id="SSF53448">
    <property type="entry name" value="Nucleotide-diphospho-sugar transferases"/>
    <property type="match status" value="1"/>
</dbReference>
<dbReference type="PANTHER" id="PTHR43179">
    <property type="entry name" value="RHAMNOSYLTRANSFERASE WBBL"/>
    <property type="match status" value="1"/>
</dbReference>
<protein>
    <recommendedName>
        <fullName evidence="4">Glycosyltransferase 2-like domain-containing protein</fullName>
    </recommendedName>
</protein>